<name>A0ABD1ZLU7_9MARC</name>
<dbReference type="SUPFAM" id="SSF48163">
    <property type="entry name" value="An anticodon-binding domain of class I aminoacyl-tRNA synthetases"/>
    <property type="match status" value="1"/>
</dbReference>
<dbReference type="Gene3D" id="3.40.50.620">
    <property type="entry name" value="HUPs"/>
    <property type="match status" value="1"/>
</dbReference>
<evidence type="ECO:0000256" key="1">
    <source>
        <dbReference type="ARBA" id="ARBA00004173"/>
    </source>
</evidence>
<evidence type="ECO:0000256" key="3">
    <source>
        <dbReference type="ARBA" id="ARBA00012835"/>
    </source>
</evidence>
<keyword evidence="4 10" id="KW-0436">Ligase</keyword>
<protein>
    <recommendedName>
        <fullName evidence="3">glutamate--tRNA ligase</fullName>
        <ecNumber evidence="3">6.1.1.17</ecNumber>
    </recommendedName>
    <alternativeName>
        <fullName evidence="9">Glutamyl-tRNA synthetase</fullName>
    </alternativeName>
</protein>
<comment type="caution">
    <text evidence="13">The sequence shown here is derived from an EMBL/GenBank/DDBJ whole genome shotgun (WGS) entry which is preliminary data.</text>
</comment>
<feature type="domain" description="Aminoacyl-tRNA synthetase class I anticodon-binding" evidence="12">
    <location>
        <begin position="441"/>
        <end position="563"/>
    </location>
</feature>
<evidence type="ECO:0000259" key="11">
    <source>
        <dbReference type="Pfam" id="PF00749"/>
    </source>
</evidence>
<dbReference type="CDD" id="cd00808">
    <property type="entry name" value="GluRS_core"/>
    <property type="match status" value="1"/>
</dbReference>
<evidence type="ECO:0000313" key="14">
    <source>
        <dbReference type="Proteomes" id="UP001605036"/>
    </source>
</evidence>
<dbReference type="FunFam" id="3.40.50.620:FF:000045">
    <property type="entry name" value="Glutamate--tRNA ligase, mitochondrial"/>
    <property type="match status" value="1"/>
</dbReference>
<dbReference type="PRINTS" id="PR00987">
    <property type="entry name" value="TRNASYNTHGLU"/>
</dbReference>
<keyword evidence="6 10" id="KW-0067">ATP-binding</keyword>
<evidence type="ECO:0000256" key="10">
    <source>
        <dbReference type="RuleBase" id="RU363037"/>
    </source>
</evidence>
<evidence type="ECO:0000313" key="13">
    <source>
        <dbReference type="EMBL" id="KAL2652433.1"/>
    </source>
</evidence>
<comment type="similarity">
    <text evidence="2">Belongs to the class-I aminoacyl-tRNA synthetase family. Glutamate--tRNA ligase type 1 subfamily.</text>
</comment>
<dbReference type="Proteomes" id="UP001605036">
    <property type="component" value="Unassembled WGS sequence"/>
</dbReference>
<dbReference type="HAMAP" id="MF_00022">
    <property type="entry name" value="Glu_tRNA_synth_type1"/>
    <property type="match status" value="1"/>
</dbReference>
<evidence type="ECO:0000256" key="6">
    <source>
        <dbReference type="ARBA" id="ARBA00022840"/>
    </source>
</evidence>
<dbReference type="InterPro" id="IPR014729">
    <property type="entry name" value="Rossmann-like_a/b/a_fold"/>
</dbReference>
<dbReference type="SUPFAM" id="SSF52374">
    <property type="entry name" value="Nucleotidylyl transferase"/>
    <property type="match status" value="1"/>
</dbReference>
<evidence type="ECO:0000256" key="5">
    <source>
        <dbReference type="ARBA" id="ARBA00022741"/>
    </source>
</evidence>
<dbReference type="InterPro" id="IPR001412">
    <property type="entry name" value="aa-tRNA-synth_I_CS"/>
</dbReference>
<dbReference type="InterPro" id="IPR000924">
    <property type="entry name" value="Glu/Gln-tRNA-synth"/>
</dbReference>
<dbReference type="InterPro" id="IPR008925">
    <property type="entry name" value="aa_tRNA-synth_I_cd-bd_sf"/>
</dbReference>
<evidence type="ECO:0000256" key="7">
    <source>
        <dbReference type="ARBA" id="ARBA00022917"/>
    </source>
</evidence>
<accession>A0ABD1ZLU7</accession>
<dbReference type="GO" id="GO:0048608">
    <property type="term" value="P:reproductive structure development"/>
    <property type="evidence" value="ECO:0007669"/>
    <property type="project" value="UniProtKB-ARBA"/>
</dbReference>
<dbReference type="EMBL" id="JBHFFA010000001">
    <property type="protein sequence ID" value="KAL2652433.1"/>
    <property type="molecule type" value="Genomic_DNA"/>
</dbReference>
<comment type="subcellular location">
    <subcellularLocation>
        <location evidence="1">Mitochondrion</location>
    </subcellularLocation>
</comment>
<dbReference type="GO" id="GO:0004818">
    <property type="term" value="F:glutamate-tRNA ligase activity"/>
    <property type="evidence" value="ECO:0007669"/>
    <property type="project" value="UniProtKB-EC"/>
</dbReference>
<evidence type="ECO:0000256" key="4">
    <source>
        <dbReference type="ARBA" id="ARBA00022598"/>
    </source>
</evidence>
<feature type="domain" description="Glutamyl/glutaminyl-tRNA synthetase class Ib catalytic" evidence="11">
    <location>
        <begin position="97"/>
        <end position="412"/>
    </location>
</feature>
<keyword evidence="8 10" id="KW-0030">Aminoacyl-tRNA synthetase</keyword>
<dbReference type="AlphaFoldDB" id="A0ABD1ZLU7"/>
<dbReference type="GO" id="GO:0006412">
    <property type="term" value="P:translation"/>
    <property type="evidence" value="ECO:0007669"/>
    <property type="project" value="UniProtKB-KW"/>
</dbReference>
<dbReference type="PANTHER" id="PTHR43311:SF2">
    <property type="entry name" value="GLUTAMATE--TRNA LIGASE, MITOCHONDRIAL-RELATED"/>
    <property type="match status" value="1"/>
</dbReference>
<dbReference type="GO" id="GO:0005739">
    <property type="term" value="C:mitochondrion"/>
    <property type="evidence" value="ECO:0007669"/>
    <property type="project" value="UniProtKB-SubCell"/>
</dbReference>
<evidence type="ECO:0000256" key="8">
    <source>
        <dbReference type="ARBA" id="ARBA00023146"/>
    </source>
</evidence>
<proteinExistence type="inferred from homology"/>
<dbReference type="Gene3D" id="1.10.10.350">
    <property type="match status" value="1"/>
</dbReference>
<dbReference type="InterPro" id="IPR004527">
    <property type="entry name" value="Glu-tRNA-ligase_bac/mito"/>
</dbReference>
<dbReference type="EC" id="6.1.1.17" evidence="3"/>
<dbReference type="InterPro" id="IPR033910">
    <property type="entry name" value="GluRS_core"/>
</dbReference>
<dbReference type="GO" id="GO:0009791">
    <property type="term" value="P:post-embryonic development"/>
    <property type="evidence" value="ECO:0007669"/>
    <property type="project" value="UniProtKB-ARBA"/>
</dbReference>
<keyword evidence="14" id="KW-1185">Reference proteome</keyword>
<evidence type="ECO:0000256" key="9">
    <source>
        <dbReference type="ARBA" id="ARBA00030865"/>
    </source>
</evidence>
<evidence type="ECO:0000259" key="12">
    <source>
        <dbReference type="Pfam" id="PF19269"/>
    </source>
</evidence>
<keyword evidence="7 10" id="KW-0648">Protein biosynthesis</keyword>
<dbReference type="Pfam" id="PF00749">
    <property type="entry name" value="tRNA-synt_1c"/>
    <property type="match status" value="1"/>
</dbReference>
<evidence type="ECO:0000256" key="2">
    <source>
        <dbReference type="ARBA" id="ARBA00007894"/>
    </source>
</evidence>
<sequence length="612" mass="67347">MAVAMRSPIWVSISRCSAVAPNASSAAGVGVKVNRNIFFSSGTRLGTTSQLLHLRSGGLVELGRFYSTSSRRDNRGLVARASVKPHVTEENGSNVCRVRFAPSPTGNLHVGGARTALFNFLFAKSTGGKFILRVEDTDLERSTRQSEEAVIRDLKWLGLEWDEGPDIGGEYGPYRQSERNEIYQQYVEKLLKSGNVYRCFCSDEELEAMREECKAKNLPPKYMGKWASASDAEIEAELAKGTPFTYRFRVPQEGSVTINDLIRGEVSWNQDTLGDFVVLRSNGQPVYNFCVAVDDATMKITHVIRAEEHLPNTLRQALIYKALGFQMPQFGHVSLILAPDRSKLSKRHGATSVGQFKEMGYLPAAMINYLALLGWNDGSEEEIFTVQKLIEKFSIDRITKSAAIFDLVKLGWMNGQHLRSLEAEEISKMFGEQWLRAGLVSQSEGPFIDGGAALLQNGTDIVSDSEESLKQLLAYPLHSTLESHQVKEFVDDNLQEVAEAVLAAYDSGDLQTAIDGGHDTWKKWVNGVGKALKRKGKKLFMPVRIVLTGRMQGPDIGSTLALLKEGQASGIVTAEAGLVPLGKRIEILRSVNWSAVSQQLSKASEGSAVLAH</sequence>
<dbReference type="InterPro" id="IPR020058">
    <property type="entry name" value="Glu/Gln-tRNA-synth_Ib_cat-dom"/>
</dbReference>
<dbReference type="Pfam" id="PF19269">
    <property type="entry name" value="Anticodon_2"/>
    <property type="match status" value="1"/>
</dbReference>
<dbReference type="InterPro" id="IPR045462">
    <property type="entry name" value="aa-tRNA-synth_I_cd-bd"/>
</dbReference>
<organism evidence="13 14">
    <name type="scientific">Riccia fluitans</name>
    <dbReference type="NCBI Taxonomy" id="41844"/>
    <lineage>
        <taxon>Eukaryota</taxon>
        <taxon>Viridiplantae</taxon>
        <taxon>Streptophyta</taxon>
        <taxon>Embryophyta</taxon>
        <taxon>Marchantiophyta</taxon>
        <taxon>Marchantiopsida</taxon>
        <taxon>Marchantiidae</taxon>
        <taxon>Marchantiales</taxon>
        <taxon>Ricciaceae</taxon>
        <taxon>Riccia</taxon>
    </lineage>
</organism>
<keyword evidence="5 10" id="KW-0547">Nucleotide-binding</keyword>
<dbReference type="PANTHER" id="PTHR43311">
    <property type="entry name" value="GLUTAMATE--TRNA LIGASE"/>
    <property type="match status" value="1"/>
</dbReference>
<dbReference type="PROSITE" id="PS00178">
    <property type="entry name" value="AA_TRNA_LIGASE_I"/>
    <property type="match status" value="1"/>
</dbReference>
<dbReference type="InterPro" id="IPR049940">
    <property type="entry name" value="GluQ/Sye"/>
</dbReference>
<dbReference type="InterPro" id="IPR020751">
    <property type="entry name" value="aa-tRNA-synth_I_codon-bd_sub2"/>
</dbReference>
<gene>
    <name evidence="13" type="ORF">R1flu_020561</name>
</gene>
<reference evidence="13 14" key="1">
    <citation type="submission" date="2024-09" db="EMBL/GenBank/DDBJ databases">
        <title>Chromosome-scale assembly of Riccia fluitans.</title>
        <authorList>
            <person name="Paukszto L."/>
            <person name="Sawicki J."/>
            <person name="Karawczyk K."/>
            <person name="Piernik-Szablinska J."/>
            <person name="Szczecinska M."/>
            <person name="Mazdziarz M."/>
        </authorList>
    </citation>
    <scope>NUCLEOTIDE SEQUENCE [LARGE SCALE GENOMIC DNA]</scope>
    <source>
        <strain evidence="13">Rf_01</strain>
        <tissue evidence="13">Aerial parts of the thallus</tissue>
    </source>
</reference>
<dbReference type="NCBIfam" id="TIGR00464">
    <property type="entry name" value="gltX_bact"/>
    <property type="match status" value="1"/>
</dbReference>
<dbReference type="GO" id="GO:0005524">
    <property type="term" value="F:ATP binding"/>
    <property type="evidence" value="ECO:0007669"/>
    <property type="project" value="UniProtKB-KW"/>
</dbReference>